<dbReference type="STRING" id="914234.M2QTZ8"/>
<reference evidence="1 2" key="1">
    <citation type="journal article" date="2012" name="Proc. Natl. Acad. Sci. U.S.A.">
        <title>Comparative genomics of Ceriporiopsis subvermispora and Phanerochaete chrysosporium provide insight into selective ligninolysis.</title>
        <authorList>
            <person name="Fernandez-Fueyo E."/>
            <person name="Ruiz-Duenas F.J."/>
            <person name="Ferreira P."/>
            <person name="Floudas D."/>
            <person name="Hibbett D.S."/>
            <person name="Canessa P."/>
            <person name="Larrondo L.F."/>
            <person name="James T.Y."/>
            <person name="Seelenfreund D."/>
            <person name="Lobos S."/>
            <person name="Polanco R."/>
            <person name="Tello M."/>
            <person name="Honda Y."/>
            <person name="Watanabe T."/>
            <person name="Watanabe T."/>
            <person name="Ryu J.S."/>
            <person name="Kubicek C.P."/>
            <person name="Schmoll M."/>
            <person name="Gaskell J."/>
            <person name="Hammel K.E."/>
            <person name="St John F.J."/>
            <person name="Vanden Wymelenberg A."/>
            <person name="Sabat G."/>
            <person name="Splinter BonDurant S."/>
            <person name="Syed K."/>
            <person name="Yadav J.S."/>
            <person name="Doddapaneni H."/>
            <person name="Subramanian V."/>
            <person name="Lavin J.L."/>
            <person name="Oguiza J.A."/>
            <person name="Perez G."/>
            <person name="Pisabarro A.G."/>
            <person name="Ramirez L."/>
            <person name="Santoyo F."/>
            <person name="Master E."/>
            <person name="Coutinho P.M."/>
            <person name="Henrissat B."/>
            <person name="Lombard V."/>
            <person name="Magnuson J.K."/>
            <person name="Kuees U."/>
            <person name="Hori C."/>
            <person name="Igarashi K."/>
            <person name="Samejima M."/>
            <person name="Held B.W."/>
            <person name="Barry K.W."/>
            <person name="LaButti K.M."/>
            <person name="Lapidus A."/>
            <person name="Lindquist E.A."/>
            <person name="Lucas S.M."/>
            <person name="Riley R."/>
            <person name="Salamov A.A."/>
            <person name="Hoffmeister D."/>
            <person name="Schwenk D."/>
            <person name="Hadar Y."/>
            <person name="Yarden O."/>
            <person name="de Vries R.P."/>
            <person name="Wiebenga A."/>
            <person name="Stenlid J."/>
            <person name="Eastwood D."/>
            <person name="Grigoriev I.V."/>
            <person name="Berka R.M."/>
            <person name="Blanchette R.A."/>
            <person name="Kersten P."/>
            <person name="Martinez A.T."/>
            <person name="Vicuna R."/>
            <person name="Cullen D."/>
        </authorList>
    </citation>
    <scope>NUCLEOTIDE SEQUENCE [LARGE SCALE GENOMIC DNA]</scope>
    <source>
        <strain evidence="1 2">B</strain>
    </source>
</reference>
<dbReference type="GO" id="GO:0005730">
    <property type="term" value="C:nucleolus"/>
    <property type="evidence" value="ECO:0007669"/>
    <property type="project" value="TreeGrafter"/>
</dbReference>
<evidence type="ECO:0000313" key="2">
    <source>
        <dbReference type="Proteomes" id="UP000016930"/>
    </source>
</evidence>
<keyword evidence="2" id="KW-1185">Reference proteome</keyword>
<dbReference type="HOGENOM" id="CLU_009534_0_0_1"/>
<gene>
    <name evidence="1" type="ORF">CERSUDRAFT_111138</name>
</gene>
<dbReference type="OrthoDB" id="4349954at2759"/>
<dbReference type="GO" id="GO:0003723">
    <property type="term" value="F:RNA binding"/>
    <property type="evidence" value="ECO:0007669"/>
    <property type="project" value="TreeGrafter"/>
</dbReference>
<dbReference type="PANTHER" id="PTHR15633:SF2">
    <property type="entry name" value="NUCLEOLAR PROTEIN 11"/>
    <property type="match status" value="1"/>
</dbReference>
<dbReference type="GO" id="GO:0030490">
    <property type="term" value="P:maturation of SSU-rRNA"/>
    <property type="evidence" value="ECO:0007669"/>
    <property type="project" value="InterPro"/>
</dbReference>
<evidence type="ECO:0000313" key="1">
    <source>
        <dbReference type="EMBL" id="EMD40538.1"/>
    </source>
</evidence>
<dbReference type="Proteomes" id="UP000016930">
    <property type="component" value="Unassembled WGS sequence"/>
</dbReference>
<protein>
    <submittedName>
        <fullName evidence="1">Uncharacterized protein</fullName>
    </submittedName>
</protein>
<accession>M2QTZ8</accession>
<dbReference type="EMBL" id="KB445792">
    <property type="protein sequence ID" value="EMD40538.1"/>
    <property type="molecule type" value="Genomic_DNA"/>
</dbReference>
<name>M2QTZ8_CERS8</name>
<dbReference type="AlphaFoldDB" id="M2QTZ8"/>
<dbReference type="PANTHER" id="PTHR15633">
    <property type="entry name" value="NUCLEOLAR PROTEIN 11"/>
    <property type="match status" value="1"/>
</dbReference>
<organism evidence="1 2">
    <name type="scientific">Ceriporiopsis subvermispora (strain B)</name>
    <name type="common">White-rot fungus</name>
    <name type="synonym">Gelatoporia subvermispora</name>
    <dbReference type="NCBI Taxonomy" id="914234"/>
    <lineage>
        <taxon>Eukaryota</taxon>
        <taxon>Fungi</taxon>
        <taxon>Dikarya</taxon>
        <taxon>Basidiomycota</taxon>
        <taxon>Agaricomycotina</taxon>
        <taxon>Agaricomycetes</taxon>
        <taxon>Polyporales</taxon>
        <taxon>Gelatoporiaceae</taxon>
        <taxon>Gelatoporia</taxon>
    </lineage>
</organism>
<sequence>MTADLQKKRISAVMPDVISHLYTPEELLNRVLVVSTDGRLHAANADLSVQHSSPAPQEKGWLLQRHFLLSRQSCTFVPSRKTPSQGLISVSFLRKASSPLRLSVAGVSTDGYIASLGDLSVPIEENDIADVSCSSSGFITVLASSGTWYSLQLESRDGSSLSLSPRADSLRLQNLSFVSPSSSHPSEVALLPLTSSLVLLAGITAQGGPELVLLVWDLQYSVLIAQHTLAVPNALGRNKAVGLHIALANAPSPTARHALLLLTGASRASVLAVPLTVPPRSTLAGALGRGSAGARWLTPASGPASAPAQVLELAQARTLKAVRSAMELRRAASADDAFFEYARQASVTELGYAFVKQVLEVVFRVPPKGAQGVEIPYSPKIVRWLLEKKVVGYGMVEGGLFSALMVRRDWPSVVLAMEAVSDVPEDDMISLLAQVVAAHRSKQPVSEDAMQVDSTPAAAGDVPLLPSFLALCVAYSTTPAALRLALRKHLPEAEDLTVVLGLLGSWIERWGSEEETLLPENVTKDARGVPIPVFAPQEKRDIPPLQKVLTFTQSVVDSSFLILLTHPPAQPLLRGLLEHLEPEVARATALAQLAGALQPFATAHARAVREGTTGATKAEARVDWRKRRRAAHEQAAMALGAYQVEELVL</sequence>
<dbReference type="InterPro" id="IPR042859">
    <property type="entry name" value="NOL11"/>
</dbReference>
<proteinExistence type="predicted"/>